<feature type="domain" description="Protein kinase" evidence="10">
    <location>
        <begin position="21"/>
        <end position="284"/>
    </location>
</feature>
<dbReference type="InterPro" id="IPR008271">
    <property type="entry name" value="Ser/Thr_kinase_AS"/>
</dbReference>
<keyword evidence="9" id="KW-0472">Membrane</keyword>
<evidence type="ECO:0000256" key="7">
    <source>
        <dbReference type="PROSITE-ProRule" id="PRU10141"/>
    </source>
</evidence>
<evidence type="ECO:0000256" key="4">
    <source>
        <dbReference type="ARBA" id="ARBA00022741"/>
    </source>
</evidence>
<dbReference type="SUPFAM" id="SSF56112">
    <property type="entry name" value="Protein kinase-like (PK-like)"/>
    <property type="match status" value="1"/>
</dbReference>
<feature type="compositionally biased region" description="Low complexity" evidence="8">
    <location>
        <begin position="415"/>
        <end position="426"/>
    </location>
</feature>
<feature type="region of interest" description="Disordered" evidence="8">
    <location>
        <begin position="410"/>
        <end position="540"/>
    </location>
</feature>
<dbReference type="EMBL" id="JAVIZA010000001">
    <property type="protein sequence ID" value="MDR6166917.1"/>
    <property type="molecule type" value="Genomic_DNA"/>
</dbReference>
<evidence type="ECO:0000256" key="8">
    <source>
        <dbReference type="SAM" id="MobiDB-lite"/>
    </source>
</evidence>
<feature type="compositionally biased region" description="Gly residues" evidence="8">
    <location>
        <begin position="513"/>
        <end position="523"/>
    </location>
</feature>
<dbReference type="InterPro" id="IPR017441">
    <property type="entry name" value="Protein_kinase_ATP_BS"/>
</dbReference>
<name>A0ABU1I074_9MICO</name>
<evidence type="ECO:0000313" key="12">
    <source>
        <dbReference type="Proteomes" id="UP001260188"/>
    </source>
</evidence>
<keyword evidence="4 7" id="KW-0547">Nucleotide-binding</keyword>
<gene>
    <name evidence="11" type="ORF">QE367_001121</name>
</gene>
<reference evidence="11 12" key="1">
    <citation type="submission" date="2023-08" db="EMBL/GenBank/DDBJ databases">
        <title>Functional and genomic diversity of the sorghum phyllosphere microbiome.</title>
        <authorList>
            <person name="Shade A."/>
        </authorList>
    </citation>
    <scope>NUCLEOTIDE SEQUENCE [LARGE SCALE GENOMIC DNA]</scope>
    <source>
        <strain evidence="11 12">SORGH_AS_0919</strain>
    </source>
</reference>
<keyword evidence="9" id="KW-1133">Transmembrane helix</keyword>
<evidence type="ECO:0000256" key="3">
    <source>
        <dbReference type="ARBA" id="ARBA00022679"/>
    </source>
</evidence>
<evidence type="ECO:0000256" key="5">
    <source>
        <dbReference type="ARBA" id="ARBA00022777"/>
    </source>
</evidence>
<dbReference type="EC" id="2.7.11.1" evidence="1"/>
<evidence type="ECO:0000256" key="6">
    <source>
        <dbReference type="ARBA" id="ARBA00022840"/>
    </source>
</evidence>
<proteinExistence type="predicted"/>
<dbReference type="CDD" id="cd14014">
    <property type="entry name" value="STKc_PknB_like"/>
    <property type="match status" value="1"/>
</dbReference>
<keyword evidence="12" id="KW-1185">Reference proteome</keyword>
<dbReference type="InterPro" id="IPR000719">
    <property type="entry name" value="Prot_kinase_dom"/>
</dbReference>
<evidence type="ECO:0000256" key="9">
    <source>
        <dbReference type="SAM" id="Phobius"/>
    </source>
</evidence>
<feature type="compositionally biased region" description="Low complexity" evidence="8">
    <location>
        <begin position="441"/>
        <end position="490"/>
    </location>
</feature>
<evidence type="ECO:0000256" key="2">
    <source>
        <dbReference type="ARBA" id="ARBA00022527"/>
    </source>
</evidence>
<feature type="region of interest" description="Disordered" evidence="8">
    <location>
        <begin position="343"/>
        <end position="382"/>
    </location>
</feature>
<dbReference type="PROSITE" id="PS00108">
    <property type="entry name" value="PROTEIN_KINASE_ST"/>
    <property type="match status" value="1"/>
</dbReference>
<dbReference type="GO" id="GO:0004674">
    <property type="term" value="F:protein serine/threonine kinase activity"/>
    <property type="evidence" value="ECO:0007669"/>
    <property type="project" value="UniProtKB-EC"/>
</dbReference>
<keyword evidence="3 11" id="KW-0808">Transferase</keyword>
<feature type="transmembrane region" description="Helical" evidence="9">
    <location>
        <begin position="384"/>
        <end position="405"/>
    </location>
</feature>
<accession>A0ABU1I074</accession>
<feature type="binding site" evidence="7">
    <location>
        <position position="50"/>
    </location>
    <ligand>
        <name>ATP</name>
        <dbReference type="ChEBI" id="CHEBI:30616"/>
    </ligand>
</feature>
<dbReference type="Proteomes" id="UP001260188">
    <property type="component" value="Unassembled WGS sequence"/>
</dbReference>
<dbReference type="InterPro" id="IPR011009">
    <property type="entry name" value="Kinase-like_dom_sf"/>
</dbReference>
<feature type="compositionally biased region" description="Low complexity" evidence="8">
    <location>
        <begin position="524"/>
        <end position="540"/>
    </location>
</feature>
<dbReference type="PROSITE" id="PS50011">
    <property type="entry name" value="PROTEIN_KINASE_DOM"/>
    <property type="match status" value="1"/>
</dbReference>
<evidence type="ECO:0000256" key="1">
    <source>
        <dbReference type="ARBA" id="ARBA00012513"/>
    </source>
</evidence>
<organism evidence="11 12">
    <name type="scientific">Microbacterium paludicola</name>
    <dbReference type="NCBI Taxonomy" id="300019"/>
    <lineage>
        <taxon>Bacteria</taxon>
        <taxon>Bacillati</taxon>
        <taxon>Actinomycetota</taxon>
        <taxon>Actinomycetes</taxon>
        <taxon>Micrococcales</taxon>
        <taxon>Microbacteriaceae</taxon>
        <taxon>Microbacterium</taxon>
    </lineage>
</organism>
<protein>
    <recommendedName>
        <fullName evidence="1">non-specific serine/threonine protein kinase</fullName>
        <ecNumber evidence="1">2.7.11.1</ecNumber>
    </recommendedName>
</protein>
<evidence type="ECO:0000313" key="11">
    <source>
        <dbReference type="EMBL" id="MDR6166917.1"/>
    </source>
</evidence>
<dbReference type="Gene3D" id="1.10.510.10">
    <property type="entry name" value="Transferase(Phosphotransferase) domain 1"/>
    <property type="match status" value="1"/>
</dbReference>
<comment type="caution">
    <text evidence="11">The sequence shown here is derived from an EMBL/GenBank/DDBJ whole genome shotgun (WGS) entry which is preliminary data.</text>
</comment>
<evidence type="ECO:0000259" key="10">
    <source>
        <dbReference type="PROSITE" id="PS50011"/>
    </source>
</evidence>
<dbReference type="Pfam" id="PF00069">
    <property type="entry name" value="Pkinase"/>
    <property type="match status" value="1"/>
</dbReference>
<keyword evidence="5" id="KW-0418">Kinase</keyword>
<dbReference type="PANTHER" id="PTHR43289:SF6">
    <property type="entry name" value="SERINE_THREONINE-PROTEIN KINASE NEKL-3"/>
    <property type="match status" value="1"/>
</dbReference>
<keyword evidence="9" id="KW-0812">Transmembrane</keyword>
<keyword evidence="2" id="KW-0723">Serine/threonine-protein kinase</keyword>
<dbReference type="PANTHER" id="PTHR43289">
    <property type="entry name" value="MITOGEN-ACTIVATED PROTEIN KINASE KINASE KINASE 20-RELATED"/>
    <property type="match status" value="1"/>
</dbReference>
<dbReference type="Gene3D" id="3.30.200.20">
    <property type="entry name" value="Phosphorylase Kinase, domain 1"/>
    <property type="match status" value="1"/>
</dbReference>
<keyword evidence="6 7" id="KW-0067">ATP-binding</keyword>
<dbReference type="PROSITE" id="PS00107">
    <property type="entry name" value="PROTEIN_KINASE_ATP"/>
    <property type="match status" value="1"/>
</dbReference>
<dbReference type="SMART" id="SM00220">
    <property type="entry name" value="S_TKc"/>
    <property type="match status" value="1"/>
</dbReference>
<sequence length="540" mass="55032">MIDGVANDDAVLPGALLAGRYRVVEPIGSGGMARVFLARDEALGRPVAVKVLRPELTDSAASDRAAIETRLLASLNHPGLVTLFDAHLNDEPRFLVMEHVVGMTLSQRIAAGVLDDGELTALGSQLADALHVVHDAGIVHRDVKPSNILLARSTVPGVPLRAKLADFGIAHLLDSDRVTSPSLLIGTAAYIAPELLHGADPAPPSDIYALGLVLVEAATGERAFAGSDGNRGQLLARLSRDPDMPMLLDHRWRDLLCAMTSRRPEDRPTALEVMSSLSRRAPGTPVGAALVAAAAEMSGHETQAASRAAQADVATATWPVTASRAIDVRPLDAPVPASAAVQARGPSVESGTEPMFVGPSVPAAAARASERRPRSRRRRRQRTAITVGAVSIGAIGVALAAHLMLAPPPTPPTTDVPVPAVVETPAGSPTEVTGGVESPPDEVTTATETVVSSDTGDVAGTTPPADATPAETAPADTTPPETIPAETVPVGATTVDPPAGPAEKNGSARGSNSGNGNGPGANSGKGPSSPGSGKPENPGG</sequence>
<feature type="compositionally biased region" description="Basic residues" evidence="8">
    <location>
        <begin position="373"/>
        <end position="382"/>
    </location>
</feature>
<dbReference type="RefSeq" id="WP_064955042.1">
    <property type="nucleotide sequence ID" value="NZ_JAVIZA010000001.1"/>
</dbReference>